<reference evidence="3" key="1">
    <citation type="submission" date="2025-08" db="UniProtKB">
        <authorList>
            <consortium name="RefSeq"/>
        </authorList>
    </citation>
    <scope>IDENTIFICATION</scope>
    <source>
        <tissue evidence="3">Whole sample</tissue>
    </source>
</reference>
<feature type="compositionally biased region" description="Low complexity" evidence="1">
    <location>
        <begin position="31"/>
        <end position="40"/>
    </location>
</feature>
<evidence type="ECO:0000256" key="1">
    <source>
        <dbReference type="SAM" id="MobiDB-lite"/>
    </source>
</evidence>
<accession>A0A8B8BPL0</accession>
<organism evidence="2 3">
    <name type="scientific">Crassostrea virginica</name>
    <name type="common">Eastern oyster</name>
    <dbReference type="NCBI Taxonomy" id="6565"/>
    <lineage>
        <taxon>Eukaryota</taxon>
        <taxon>Metazoa</taxon>
        <taxon>Spiralia</taxon>
        <taxon>Lophotrochozoa</taxon>
        <taxon>Mollusca</taxon>
        <taxon>Bivalvia</taxon>
        <taxon>Autobranchia</taxon>
        <taxon>Pteriomorphia</taxon>
        <taxon>Ostreida</taxon>
        <taxon>Ostreoidea</taxon>
        <taxon>Ostreidae</taxon>
        <taxon>Crassostrea</taxon>
    </lineage>
</organism>
<dbReference type="GeneID" id="111112177"/>
<evidence type="ECO:0000313" key="3">
    <source>
        <dbReference type="RefSeq" id="XP_022305277.1"/>
    </source>
</evidence>
<protein>
    <submittedName>
        <fullName evidence="3">Uncharacterized protein LOC111112177</fullName>
    </submittedName>
</protein>
<sequence length="454" mass="52935">MWRVMESFVKPESRNIVGRRKRKLEHEEQGESSSMAGSSSTDEECEMTGEQSKEDSTKRKSFLRSSLSKEWVSTSTSEEDNEDTEGNSPARKWQYVDLENVNICYCDKPQPLEEFMQVVKEDVLEKYPDTPDFGETVGKFTKLTKENLSVSLNLDYYRQKREQPTDYKYYIEKRFFEDIKADMKKAKEADRDLEHANLFDRKWFLAVEMFLYTTVSLVKRILYPSEDDENVKQAKESIKRKTRKKTGQDKKLAEKCEPAESVYQHFFLMFGQLFFLEKREVDKRSFVMGDKIVNSTPDLAYCTSARKLAVGDNLEGRKILLFVFKVKVKQIKNASSNCLEEQVDSGVLRHVGSELLAGTFFSFLCPNSLGIMRMETKLIFVYLKMPEEHIISIMDCKQPLKTEGKIHFTKPYDMLKAEDRAEVCEFLYWLGCVQNHGRWSLMSTDGTQLTEQHQ</sequence>
<evidence type="ECO:0000313" key="2">
    <source>
        <dbReference type="Proteomes" id="UP000694844"/>
    </source>
</evidence>
<dbReference type="AlphaFoldDB" id="A0A8B8BPL0"/>
<feature type="region of interest" description="Disordered" evidence="1">
    <location>
        <begin position="14"/>
        <end position="61"/>
    </location>
</feature>
<gene>
    <name evidence="3" type="primary">LOC111112177</name>
</gene>
<proteinExistence type="predicted"/>
<name>A0A8B8BPL0_CRAVI</name>
<dbReference type="Proteomes" id="UP000694844">
    <property type="component" value="Chromosome 9"/>
</dbReference>
<dbReference type="RefSeq" id="XP_022305277.1">
    <property type="nucleotide sequence ID" value="XM_022449569.1"/>
</dbReference>
<keyword evidence="2" id="KW-1185">Reference proteome</keyword>
<dbReference type="KEGG" id="cvn:111112177"/>